<feature type="transmembrane region" description="Helical" evidence="1">
    <location>
        <begin position="25"/>
        <end position="47"/>
    </location>
</feature>
<evidence type="ECO:0000313" key="5">
    <source>
        <dbReference type="Proteomes" id="UP000251571"/>
    </source>
</evidence>
<keyword evidence="4" id="KW-1185">Reference proteome</keyword>
<reference evidence="3 5" key="1">
    <citation type="submission" date="2016-10" db="EMBL/GenBank/DDBJ databases">
        <authorList>
            <person name="Cai Z."/>
        </authorList>
    </citation>
    <scope>NUCLEOTIDE SEQUENCE [LARGE SCALE GENOMIC DNA]</scope>
    <source>
        <strain evidence="3 5">DSM 25227</strain>
    </source>
</reference>
<keyword evidence="1" id="KW-0472">Membrane</keyword>
<evidence type="ECO:0000313" key="3">
    <source>
        <dbReference type="EMBL" id="SSA46610.1"/>
    </source>
</evidence>
<dbReference type="Proteomes" id="UP000251571">
    <property type="component" value="Unassembled WGS sequence"/>
</dbReference>
<dbReference type="AlphaFoldDB" id="A0A2Y9AQ98"/>
<dbReference type="EMBL" id="UETC01000005">
    <property type="protein sequence ID" value="SSA46610.1"/>
    <property type="molecule type" value="Genomic_DNA"/>
</dbReference>
<evidence type="ECO:0000313" key="4">
    <source>
        <dbReference type="Proteomes" id="UP000245839"/>
    </source>
</evidence>
<dbReference type="PROSITE" id="PS00012">
    <property type="entry name" value="PHOSPHOPANTETHEINE"/>
    <property type="match status" value="1"/>
</dbReference>
<dbReference type="EMBL" id="QGDJ01000005">
    <property type="protein sequence ID" value="PWJ18085.1"/>
    <property type="molecule type" value="Genomic_DNA"/>
</dbReference>
<evidence type="ECO:0000313" key="2">
    <source>
        <dbReference type="EMBL" id="PWJ18085.1"/>
    </source>
</evidence>
<evidence type="ECO:0008006" key="6">
    <source>
        <dbReference type="Google" id="ProtNLM"/>
    </source>
</evidence>
<keyword evidence="1" id="KW-1133">Transmembrane helix</keyword>
<sequence length="140" mass="15428">MMADVADDMLRFVRDESGGMETISVLLWMPLVLSLFMLVADLSYVLFSRSNLMRIAEDGTRLRSLGVFETDLEVVDYIGQKVAPSSTLPPTISSTVSLGVVRTQLQVNVSSIEMLGIISRLSNDVQLTIAVSQFKENPEV</sequence>
<name>A0A2Y9AQ98_9RHOB</name>
<accession>A0A2Y9AQ98</accession>
<reference evidence="2 4" key="2">
    <citation type="submission" date="2018-03" db="EMBL/GenBank/DDBJ databases">
        <title>Genomic Encyclopedia of Archaeal and Bacterial Type Strains, Phase II (KMG-II): from individual species to whole genera.</title>
        <authorList>
            <person name="Goeker M."/>
        </authorList>
    </citation>
    <scope>NUCLEOTIDE SEQUENCE [LARGE SCALE GENOMIC DNA]</scope>
    <source>
        <strain evidence="2 4">DSM 25227</strain>
    </source>
</reference>
<evidence type="ECO:0000256" key="1">
    <source>
        <dbReference type="SAM" id="Phobius"/>
    </source>
</evidence>
<dbReference type="Proteomes" id="UP000245839">
    <property type="component" value="Unassembled WGS sequence"/>
</dbReference>
<protein>
    <recommendedName>
        <fullName evidence="6">TadE-like protein</fullName>
    </recommendedName>
</protein>
<dbReference type="InterPro" id="IPR006162">
    <property type="entry name" value="Ppantetheine_attach_site"/>
</dbReference>
<keyword evidence="1" id="KW-0812">Transmembrane</keyword>
<proteinExistence type="predicted"/>
<gene>
    <name evidence="2" type="ORF">BCF38_10572</name>
    <name evidence="3" type="ORF">SAMN05421539_10572</name>
</gene>
<organism evidence="3 5">
    <name type="scientific">Jannaschia seohaensis</name>
    <dbReference type="NCBI Taxonomy" id="475081"/>
    <lineage>
        <taxon>Bacteria</taxon>
        <taxon>Pseudomonadati</taxon>
        <taxon>Pseudomonadota</taxon>
        <taxon>Alphaproteobacteria</taxon>
        <taxon>Rhodobacterales</taxon>
        <taxon>Roseobacteraceae</taxon>
        <taxon>Jannaschia</taxon>
    </lineage>
</organism>